<feature type="compositionally biased region" description="Polar residues" evidence="2">
    <location>
        <begin position="1"/>
        <end position="12"/>
    </location>
</feature>
<reference evidence="3 4" key="1">
    <citation type="submission" date="2018-10" db="EMBL/GenBank/DDBJ databases">
        <title>Fifty Aureobasidium pullulans genomes reveal a recombining polyextremotolerant generalist.</title>
        <authorList>
            <person name="Gostincar C."/>
            <person name="Turk M."/>
            <person name="Zajc J."/>
            <person name="Gunde-Cimerman N."/>
        </authorList>
    </citation>
    <scope>NUCLEOTIDE SEQUENCE [LARGE SCALE GENOMIC DNA]</scope>
    <source>
        <strain evidence="3 4">EXF-3403</strain>
    </source>
</reference>
<evidence type="ECO:0000256" key="1">
    <source>
        <dbReference type="SAM" id="Coils"/>
    </source>
</evidence>
<gene>
    <name evidence="3" type="ORF">D6C84_05448</name>
</gene>
<evidence type="ECO:0000256" key="2">
    <source>
        <dbReference type="SAM" id="MobiDB-lite"/>
    </source>
</evidence>
<feature type="compositionally biased region" description="Polar residues" evidence="2">
    <location>
        <begin position="19"/>
        <end position="29"/>
    </location>
</feature>
<feature type="coiled-coil region" evidence="1">
    <location>
        <begin position="123"/>
        <end position="176"/>
    </location>
</feature>
<comment type="caution">
    <text evidence="3">The sequence shown here is derived from an EMBL/GenBank/DDBJ whole genome shotgun (WGS) entry which is preliminary data.</text>
</comment>
<feature type="region of interest" description="Disordered" evidence="2">
    <location>
        <begin position="1"/>
        <end position="29"/>
    </location>
</feature>
<sequence>MAQSKNNKTGESTAGIEPENSSDNDASTEMPTHNITLEQLHTLQNQVSALFSIHQELQETMDLITEAVNQIIDDPKRVAMSFEETLPTGAASIFPSFQQLTSTENYQQIQSNRRTHQPLTTNMELLRQELEQASKALEELKKDITAFKAQISKKNKEDAERKTTALENKITALEAHTEKQDKMIIALLDLARTVVEKSRDVESLASRLRELSE</sequence>
<keyword evidence="1" id="KW-0175">Coiled coil</keyword>
<organism evidence="3 4">
    <name type="scientific">Aureobasidium pullulans</name>
    <name type="common">Black yeast</name>
    <name type="synonym">Pullularia pullulans</name>
    <dbReference type="NCBI Taxonomy" id="5580"/>
    <lineage>
        <taxon>Eukaryota</taxon>
        <taxon>Fungi</taxon>
        <taxon>Dikarya</taxon>
        <taxon>Ascomycota</taxon>
        <taxon>Pezizomycotina</taxon>
        <taxon>Dothideomycetes</taxon>
        <taxon>Dothideomycetidae</taxon>
        <taxon>Dothideales</taxon>
        <taxon>Saccotheciaceae</taxon>
        <taxon>Aureobasidium</taxon>
    </lineage>
</organism>
<protein>
    <submittedName>
        <fullName evidence="3">Uncharacterized protein</fullName>
    </submittedName>
</protein>
<proteinExistence type="predicted"/>
<evidence type="ECO:0000313" key="3">
    <source>
        <dbReference type="EMBL" id="THZ82850.1"/>
    </source>
</evidence>
<name>A0A4S9XT38_AURPU</name>
<dbReference type="EMBL" id="QZBT01000070">
    <property type="protein sequence ID" value="THZ82850.1"/>
    <property type="molecule type" value="Genomic_DNA"/>
</dbReference>
<evidence type="ECO:0000313" key="4">
    <source>
        <dbReference type="Proteomes" id="UP000310039"/>
    </source>
</evidence>
<dbReference type="AlphaFoldDB" id="A0A4S9XT38"/>
<accession>A0A4S9XT38</accession>
<dbReference type="Proteomes" id="UP000310039">
    <property type="component" value="Unassembled WGS sequence"/>
</dbReference>